<dbReference type="InterPro" id="IPR029052">
    <property type="entry name" value="Metallo-depent_PP-like"/>
</dbReference>
<proteinExistence type="predicted"/>
<evidence type="ECO:0000259" key="1">
    <source>
        <dbReference type="Pfam" id="PF00149"/>
    </source>
</evidence>
<evidence type="ECO:0000313" key="2">
    <source>
        <dbReference type="EMBL" id="MFK2824837.1"/>
    </source>
</evidence>
<dbReference type="CDD" id="cd07385">
    <property type="entry name" value="MPP_YkuE_C"/>
    <property type="match status" value="1"/>
</dbReference>
<dbReference type="InterPro" id="IPR004843">
    <property type="entry name" value="Calcineurin-like_PHP"/>
</dbReference>
<dbReference type="RefSeq" id="WP_404314806.1">
    <property type="nucleotide sequence ID" value="NZ_JAUIYO010000002.1"/>
</dbReference>
<dbReference type="SUPFAM" id="SSF56300">
    <property type="entry name" value="Metallo-dependent phosphatases"/>
    <property type="match status" value="1"/>
</dbReference>
<dbReference type="Proteomes" id="UP001619911">
    <property type="component" value="Unassembled WGS sequence"/>
</dbReference>
<keyword evidence="3" id="KW-1185">Reference proteome</keyword>
<protein>
    <submittedName>
        <fullName evidence="2">Metallophosphoesterase</fullName>
    </submittedName>
</protein>
<reference evidence="2 3" key="1">
    <citation type="submission" date="2023-07" db="EMBL/GenBank/DDBJ databases">
        <title>Bacillus lucianemedeirus sp. nov, a new species isolated from an immunobiological production facility.</title>
        <authorList>
            <person name="Costa L.V."/>
            <person name="Miranda R.V.S.L."/>
            <person name="Brandao M.L.L."/>
            <person name="Reis C.M.F."/>
            <person name="Frazao A.M."/>
            <person name="Cruz F.V."/>
            <person name="Baio P.V.P."/>
            <person name="Veras J.F.C."/>
            <person name="Ramos J.N."/>
            <person name="Vieira V."/>
        </authorList>
    </citation>
    <scope>NUCLEOTIDE SEQUENCE [LARGE SCALE GENOMIC DNA]</scope>
    <source>
        <strain evidence="2 3">B190/17</strain>
    </source>
</reference>
<comment type="caution">
    <text evidence="2">The sequence shown here is derived from an EMBL/GenBank/DDBJ whole genome shotgun (WGS) entry which is preliminary data.</text>
</comment>
<dbReference type="Gene3D" id="3.60.21.10">
    <property type="match status" value="1"/>
</dbReference>
<sequence length="291" mass="33171">MAKKYSRRSFLKQSLRFFLSLFGLAGSGYLYSRFIEPKRLQIRELDISHELIPHAFHNKRIVQFSDTHLGFQYTLEQLNKHVEKINSLRPDFIFFTGDLLDRPDHYGPSETNLTISVLQKLKAPFGKFAVYGNHDHGGYGTNLYELIMEAGGFHLLRNHSFELNHLNESIYLLGIDDASLGQPSFSQTKRNVKDGRYLILLSHAPDLAGEAADAGIHLQLSGHSHGGQIQLPWYGALYTPPYAEIYKEGRYEIKGKTPLTLYVNRGLGTTRLPFRFLSVPEITVFTLKSLR</sequence>
<name>A0ABW8I5S5_9BACI</name>
<gene>
    <name evidence="2" type="ORF">QYG89_03965</name>
</gene>
<organism evidence="2 3">
    <name type="scientific">Bacillus lumedeiriae</name>
    <dbReference type="NCBI Taxonomy" id="3058829"/>
    <lineage>
        <taxon>Bacteria</taxon>
        <taxon>Bacillati</taxon>
        <taxon>Bacillota</taxon>
        <taxon>Bacilli</taxon>
        <taxon>Bacillales</taxon>
        <taxon>Bacillaceae</taxon>
        <taxon>Bacillus</taxon>
    </lineage>
</organism>
<accession>A0ABW8I5S5</accession>
<evidence type="ECO:0000313" key="3">
    <source>
        <dbReference type="Proteomes" id="UP001619911"/>
    </source>
</evidence>
<dbReference type="Pfam" id="PF00149">
    <property type="entry name" value="Metallophos"/>
    <property type="match status" value="1"/>
</dbReference>
<dbReference type="PANTHER" id="PTHR31302:SF25">
    <property type="entry name" value="PHOSPHOESTERASE"/>
    <property type="match status" value="1"/>
</dbReference>
<dbReference type="InterPro" id="IPR051158">
    <property type="entry name" value="Metallophosphoesterase_sf"/>
</dbReference>
<feature type="domain" description="Calcineurin-like phosphoesterase" evidence="1">
    <location>
        <begin position="60"/>
        <end position="226"/>
    </location>
</feature>
<dbReference type="PANTHER" id="PTHR31302">
    <property type="entry name" value="TRANSMEMBRANE PROTEIN WITH METALLOPHOSPHOESTERASE DOMAIN-RELATED"/>
    <property type="match status" value="1"/>
</dbReference>
<dbReference type="EMBL" id="JAUIYO010000002">
    <property type="protein sequence ID" value="MFK2824837.1"/>
    <property type="molecule type" value="Genomic_DNA"/>
</dbReference>